<gene>
    <name evidence="4" type="ORF">BGZ97_003122</name>
</gene>
<feature type="transmembrane region" description="Helical" evidence="3">
    <location>
        <begin position="20"/>
        <end position="45"/>
    </location>
</feature>
<keyword evidence="3" id="KW-0812">Transmembrane</keyword>
<evidence type="ECO:0000313" key="5">
    <source>
        <dbReference type="Proteomes" id="UP000823405"/>
    </source>
</evidence>
<organism evidence="4 5">
    <name type="scientific">Linnemannia gamsii</name>
    <dbReference type="NCBI Taxonomy" id="64522"/>
    <lineage>
        <taxon>Eukaryota</taxon>
        <taxon>Fungi</taxon>
        <taxon>Fungi incertae sedis</taxon>
        <taxon>Mucoromycota</taxon>
        <taxon>Mortierellomycotina</taxon>
        <taxon>Mortierellomycetes</taxon>
        <taxon>Mortierellales</taxon>
        <taxon>Mortierellaceae</taxon>
        <taxon>Linnemannia</taxon>
    </lineage>
</organism>
<keyword evidence="5" id="KW-1185">Reference proteome</keyword>
<accession>A0A9P6QW53</accession>
<comment type="caution">
    <text evidence="4">The sequence shown here is derived from an EMBL/GenBank/DDBJ whole genome shotgun (WGS) entry which is preliminary data.</text>
</comment>
<keyword evidence="1" id="KW-0813">Transport</keyword>
<keyword evidence="3" id="KW-0472">Membrane</keyword>
<dbReference type="OrthoDB" id="2422929at2759"/>
<dbReference type="GO" id="GO:0015171">
    <property type="term" value="F:amino acid transmembrane transporter activity"/>
    <property type="evidence" value="ECO:0007669"/>
    <property type="project" value="TreeGrafter"/>
</dbReference>
<keyword evidence="3" id="KW-1133">Transmembrane helix</keyword>
<proteinExistence type="predicted"/>
<sequence>MVDTAYYEKQGRSIKDLPYIALFFPYSCYISILLALMIAFLKVYQAVTADPFVFEDVIAVFARAPVFLFSIIGWKIYYKSKLVPLLEVDLDTGRPMIVQGISADGGGVREQYRSEEDEETMRKAQLPPPTHKKRVTSPFEKDILDSGSLNEKDEVTVTLVQGQSHHPLNMVFDCQQFSFTCVLGEQDVSKQFTEYFEDAVALPYDYHSFEDFLATAGILFLGNKPTHLQKRHFGDDFERLHKATFRKAERNVGSNQARKLLKQRIAQE</sequence>
<keyword evidence="2" id="KW-0029">Amino-acid transport</keyword>
<dbReference type="PANTHER" id="PTHR43341:SF1">
    <property type="entry name" value="GENERAL AMINO-ACID PERMEASE GAP1"/>
    <property type="match status" value="1"/>
</dbReference>
<dbReference type="PANTHER" id="PTHR43341">
    <property type="entry name" value="AMINO ACID PERMEASE"/>
    <property type="match status" value="1"/>
</dbReference>
<evidence type="ECO:0000256" key="3">
    <source>
        <dbReference type="SAM" id="Phobius"/>
    </source>
</evidence>
<dbReference type="GO" id="GO:0016020">
    <property type="term" value="C:membrane"/>
    <property type="evidence" value="ECO:0007669"/>
    <property type="project" value="TreeGrafter"/>
</dbReference>
<feature type="transmembrane region" description="Helical" evidence="3">
    <location>
        <begin position="57"/>
        <end position="77"/>
    </location>
</feature>
<evidence type="ECO:0000313" key="4">
    <source>
        <dbReference type="EMBL" id="KAG0300662.1"/>
    </source>
</evidence>
<evidence type="ECO:0000256" key="1">
    <source>
        <dbReference type="ARBA" id="ARBA00022448"/>
    </source>
</evidence>
<name>A0A9P6QW53_9FUNG</name>
<dbReference type="Proteomes" id="UP000823405">
    <property type="component" value="Unassembled WGS sequence"/>
</dbReference>
<protein>
    <submittedName>
        <fullName evidence="4">Uncharacterized protein</fullName>
    </submittedName>
</protein>
<dbReference type="EMBL" id="JAAAIN010001722">
    <property type="protein sequence ID" value="KAG0300662.1"/>
    <property type="molecule type" value="Genomic_DNA"/>
</dbReference>
<dbReference type="AlphaFoldDB" id="A0A9P6QW53"/>
<reference evidence="4" key="1">
    <citation type="journal article" date="2020" name="Fungal Divers.">
        <title>Resolving the Mortierellaceae phylogeny through synthesis of multi-gene phylogenetics and phylogenomics.</title>
        <authorList>
            <person name="Vandepol N."/>
            <person name="Liber J."/>
            <person name="Desiro A."/>
            <person name="Na H."/>
            <person name="Kennedy M."/>
            <person name="Barry K."/>
            <person name="Grigoriev I.V."/>
            <person name="Miller A.N."/>
            <person name="O'Donnell K."/>
            <person name="Stajich J.E."/>
            <person name="Bonito G."/>
        </authorList>
    </citation>
    <scope>NUCLEOTIDE SEQUENCE</scope>
    <source>
        <strain evidence="4">NVP60</strain>
    </source>
</reference>
<evidence type="ECO:0000256" key="2">
    <source>
        <dbReference type="ARBA" id="ARBA00022970"/>
    </source>
</evidence>
<dbReference type="InterPro" id="IPR050524">
    <property type="entry name" value="APC_YAT"/>
</dbReference>